<dbReference type="Proteomes" id="UP000190395">
    <property type="component" value="Unassembled WGS sequence"/>
</dbReference>
<gene>
    <name evidence="1" type="ORF">SAMN02745152_02066</name>
</gene>
<accession>A0A1T4QPL6</accession>
<proteinExistence type="predicted"/>
<dbReference type="AlphaFoldDB" id="A0A1T4QPL6"/>
<dbReference type="EMBL" id="FUXC01000015">
    <property type="protein sequence ID" value="SKA05634.1"/>
    <property type="molecule type" value="Genomic_DNA"/>
</dbReference>
<dbReference type="STRING" id="225004.SAMN02745152_02066"/>
<evidence type="ECO:0000313" key="1">
    <source>
        <dbReference type="EMBL" id="SKA05634.1"/>
    </source>
</evidence>
<name>A0A1T4QPL6_9SPIR</name>
<keyword evidence="2" id="KW-1185">Reference proteome</keyword>
<evidence type="ECO:0000313" key="2">
    <source>
        <dbReference type="Proteomes" id="UP000190395"/>
    </source>
</evidence>
<reference evidence="1 2" key="1">
    <citation type="submission" date="2017-02" db="EMBL/GenBank/DDBJ databases">
        <authorList>
            <person name="Peterson S.W."/>
        </authorList>
    </citation>
    <scope>NUCLEOTIDE SEQUENCE [LARGE SCALE GENOMIC DNA]</scope>
    <source>
        <strain evidence="1 2">ATCC BAA-909</strain>
    </source>
</reference>
<protein>
    <submittedName>
        <fullName evidence="1">Uncharacterized protein</fullName>
    </submittedName>
</protein>
<dbReference type="GeneID" id="303368280"/>
<sequence length="97" mass="11671">MFTRFNLKNSKGDAMVLIDQYSVLLATVYLKLGKSRKRSEFEEKFADTNEDFIDSKYHFSHYRDFLPLLKNYITNTPSKYKAKKYQTLFEYMKKTEL</sequence>
<organism evidence="1 2">
    <name type="scientific">Treponema berlinense</name>
    <dbReference type="NCBI Taxonomy" id="225004"/>
    <lineage>
        <taxon>Bacteria</taxon>
        <taxon>Pseudomonadati</taxon>
        <taxon>Spirochaetota</taxon>
        <taxon>Spirochaetia</taxon>
        <taxon>Spirochaetales</taxon>
        <taxon>Treponemataceae</taxon>
        <taxon>Treponema</taxon>
    </lineage>
</organism>
<dbReference type="RefSeq" id="WP_078931798.1">
    <property type="nucleotide sequence ID" value="NZ_FUXC01000015.1"/>
</dbReference>